<dbReference type="Pfam" id="PF13358">
    <property type="entry name" value="DDE_3"/>
    <property type="match status" value="1"/>
</dbReference>
<feature type="domain" description="Tc1-like transposase DDE" evidence="3">
    <location>
        <begin position="141"/>
        <end position="281"/>
    </location>
</feature>
<dbReference type="STRING" id="383372.Rcas_0146"/>
<evidence type="ECO:0000313" key="5">
    <source>
        <dbReference type="Proteomes" id="UP000000263"/>
    </source>
</evidence>
<accession>A7NFQ2</accession>
<feature type="domain" description="Transposase Synechocystis PCC 6803" evidence="2">
    <location>
        <begin position="3"/>
        <end position="119"/>
    </location>
</feature>
<dbReference type="AlphaFoldDB" id="A7NFQ2"/>
<keyword evidence="5" id="KW-1185">Reference proteome</keyword>
<dbReference type="GO" id="GO:0003676">
    <property type="term" value="F:nucleic acid binding"/>
    <property type="evidence" value="ECO:0007669"/>
    <property type="project" value="InterPro"/>
</dbReference>
<dbReference type="InterPro" id="IPR047655">
    <property type="entry name" value="Transpos_IS630-like"/>
</dbReference>
<dbReference type="SUPFAM" id="SSF46689">
    <property type="entry name" value="Homeodomain-like"/>
    <property type="match status" value="1"/>
</dbReference>
<dbReference type="eggNOG" id="COG3415">
    <property type="taxonomic scope" value="Bacteria"/>
</dbReference>
<evidence type="ECO:0000259" key="2">
    <source>
        <dbReference type="Pfam" id="PF01710"/>
    </source>
</evidence>
<evidence type="ECO:0000313" key="4">
    <source>
        <dbReference type="EMBL" id="ABU56281.1"/>
    </source>
</evidence>
<dbReference type="EMBL" id="CP000804">
    <property type="protein sequence ID" value="ABU56281.1"/>
    <property type="molecule type" value="Genomic_DNA"/>
</dbReference>
<dbReference type="InterPro" id="IPR002622">
    <property type="entry name" value="Transposase_14"/>
</dbReference>
<dbReference type="InterPro" id="IPR038717">
    <property type="entry name" value="Tc1-like_DDE_dom"/>
</dbReference>
<dbReference type="eggNOG" id="COG3335">
    <property type="taxonomic scope" value="Bacteria"/>
</dbReference>
<dbReference type="InterPro" id="IPR036397">
    <property type="entry name" value="RNaseH_sf"/>
</dbReference>
<protein>
    <submittedName>
        <fullName evidence="4">Transposase and inactivated derivatives-like protein</fullName>
    </submittedName>
</protein>
<gene>
    <name evidence="4" type="ordered locus">Rcas_0146</name>
</gene>
<dbReference type="Gene3D" id="3.30.420.10">
    <property type="entry name" value="Ribonuclease H-like superfamily/Ribonuclease H"/>
    <property type="match status" value="1"/>
</dbReference>
<sequence>MKAFSIDLRIRVLAALDGGMSRSEAVRLFQVSLGSIKRWLRARAADDLAPKRPTGRPRRITPTQEQQLRVQVQITPDATLDEHAAQWAADTGRRISRQTLGRALHRLGLSRKKKSTVASERDPWERAAFALRQGDWDANDLIVLDEFGSNPDLERTHAWAPVGERATSAIPHNTPINTTTIAALTPTRMGPALVLASGVDRAAFTAYLEHVLAPTLRPGQIVLANNHSAHKSPQAHAIVAARGCTLRFLPAYSPDYSPIELEIAKIKALLRRAAARTTEALEAAIAAALSAVTAAEAQAFVRHCGYRFPPNLDQWFCT</sequence>
<dbReference type="Proteomes" id="UP000000263">
    <property type="component" value="Chromosome"/>
</dbReference>
<dbReference type="HOGENOM" id="CLU_056788_5_2_0"/>
<organism evidence="4 5">
    <name type="scientific">Roseiflexus castenholzii (strain DSM 13941 / HLO8)</name>
    <dbReference type="NCBI Taxonomy" id="383372"/>
    <lineage>
        <taxon>Bacteria</taxon>
        <taxon>Bacillati</taxon>
        <taxon>Chloroflexota</taxon>
        <taxon>Chloroflexia</taxon>
        <taxon>Chloroflexales</taxon>
        <taxon>Roseiflexineae</taxon>
        <taxon>Roseiflexaceae</taxon>
        <taxon>Roseiflexus</taxon>
    </lineage>
</organism>
<dbReference type="PANTHER" id="PTHR46564">
    <property type="entry name" value="TRANSPOSASE"/>
    <property type="match status" value="1"/>
</dbReference>
<reference evidence="4 5" key="1">
    <citation type="submission" date="2007-08" db="EMBL/GenBank/DDBJ databases">
        <title>Complete sequence of Roseiflexus castenholzii DSM 13941.</title>
        <authorList>
            <consortium name="US DOE Joint Genome Institute"/>
            <person name="Copeland A."/>
            <person name="Lucas S."/>
            <person name="Lapidus A."/>
            <person name="Barry K."/>
            <person name="Glavina del Rio T."/>
            <person name="Dalin E."/>
            <person name="Tice H."/>
            <person name="Pitluck S."/>
            <person name="Thompson L.S."/>
            <person name="Brettin T."/>
            <person name="Bruce D."/>
            <person name="Detter J.C."/>
            <person name="Han C."/>
            <person name="Tapia R."/>
            <person name="Schmutz J."/>
            <person name="Larimer F."/>
            <person name="Land M."/>
            <person name="Hauser L."/>
            <person name="Kyrpides N."/>
            <person name="Mikhailova N."/>
            <person name="Bryant D.A."/>
            <person name="Hanada S."/>
            <person name="Tsukatani Y."/>
            <person name="Richardson P."/>
        </authorList>
    </citation>
    <scope>NUCLEOTIDE SEQUENCE [LARGE SCALE GENOMIC DNA]</scope>
    <source>
        <strain evidence="5">DSM 13941 / HLO8</strain>
    </source>
</reference>
<dbReference type="Pfam" id="PF01710">
    <property type="entry name" value="HTH_Tnp_IS630"/>
    <property type="match status" value="1"/>
</dbReference>
<name>A7NFQ2_ROSCS</name>
<dbReference type="NCBIfam" id="NF033545">
    <property type="entry name" value="transpos_IS630"/>
    <property type="match status" value="1"/>
</dbReference>
<evidence type="ECO:0000256" key="1">
    <source>
        <dbReference type="SAM" id="MobiDB-lite"/>
    </source>
</evidence>
<proteinExistence type="predicted"/>
<dbReference type="PANTHER" id="PTHR46564:SF1">
    <property type="entry name" value="TRANSPOSASE"/>
    <property type="match status" value="1"/>
</dbReference>
<dbReference type="InterPro" id="IPR009057">
    <property type="entry name" value="Homeodomain-like_sf"/>
</dbReference>
<evidence type="ECO:0000259" key="3">
    <source>
        <dbReference type="Pfam" id="PF13358"/>
    </source>
</evidence>
<feature type="region of interest" description="Disordered" evidence="1">
    <location>
        <begin position="47"/>
        <end position="66"/>
    </location>
</feature>
<dbReference type="KEGG" id="rca:Rcas_0146"/>